<organism evidence="4 5">
    <name type="scientific">Tumebacillus amylolyticus</name>
    <dbReference type="NCBI Taxonomy" id="2801339"/>
    <lineage>
        <taxon>Bacteria</taxon>
        <taxon>Bacillati</taxon>
        <taxon>Bacillota</taxon>
        <taxon>Bacilli</taxon>
        <taxon>Bacillales</taxon>
        <taxon>Alicyclobacillaceae</taxon>
        <taxon>Tumebacillus</taxon>
    </lineage>
</organism>
<name>A0ABS1JDL6_9BACL</name>
<dbReference type="EMBL" id="JAEQNB010000005">
    <property type="protein sequence ID" value="MBL0388310.1"/>
    <property type="molecule type" value="Genomic_DNA"/>
</dbReference>
<reference evidence="4 5" key="1">
    <citation type="submission" date="2021-01" db="EMBL/GenBank/DDBJ databases">
        <title>Tumebacillus sp. strain ITR2 16S ribosomal RNA gene Genome sequencing and assembly.</title>
        <authorList>
            <person name="Kang M."/>
        </authorList>
    </citation>
    <scope>NUCLEOTIDE SEQUENCE [LARGE SCALE GENOMIC DNA]</scope>
    <source>
        <strain evidence="4 5">ITR2</strain>
    </source>
</reference>
<keyword evidence="5" id="KW-1185">Reference proteome</keyword>
<sequence length="211" mass="23101">MNLTREQYVRAVFVREDETLQAVRTSITEAGMPSISVASEVGKLLELLVKMTGAKRVLEIGALGGYSGIVLARALPQDGELVSLELLPEYADFAHENLKKAGLGDKVQYRTGEALTSLQQLHEEGQRFDLFFIDADKVNYSNYLDWAIKLANPGAVITADNVLQGDRILNDAEQGENVVAIRAFNEKAAQDPRLDSLLLPFGDGLVVARVN</sequence>
<dbReference type="PANTHER" id="PTHR10509">
    <property type="entry name" value="O-METHYLTRANSFERASE-RELATED"/>
    <property type="match status" value="1"/>
</dbReference>
<dbReference type="InterPro" id="IPR029063">
    <property type="entry name" value="SAM-dependent_MTases_sf"/>
</dbReference>
<dbReference type="InterPro" id="IPR050362">
    <property type="entry name" value="Cation-dep_OMT"/>
</dbReference>
<gene>
    <name evidence="4" type="ORF">JJB07_17025</name>
</gene>
<evidence type="ECO:0000256" key="2">
    <source>
        <dbReference type="ARBA" id="ARBA00022679"/>
    </source>
</evidence>
<keyword evidence="3" id="KW-0949">S-adenosyl-L-methionine</keyword>
<dbReference type="Gene3D" id="3.40.50.150">
    <property type="entry name" value="Vaccinia Virus protein VP39"/>
    <property type="match status" value="1"/>
</dbReference>
<keyword evidence="1" id="KW-0489">Methyltransferase</keyword>
<evidence type="ECO:0000256" key="1">
    <source>
        <dbReference type="ARBA" id="ARBA00022603"/>
    </source>
</evidence>
<protein>
    <submittedName>
        <fullName evidence="4">O-methyltransferase</fullName>
    </submittedName>
</protein>
<comment type="caution">
    <text evidence="4">The sequence shown here is derived from an EMBL/GenBank/DDBJ whole genome shotgun (WGS) entry which is preliminary data.</text>
</comment>
<accession>A0ABS1JDL6</accession>
<dbReference type="CDD" id="cd02440">
    <property type="entry name" value="AdoMet_MTases"/>
    <property type="match status" value="1"/>
</dbReference>
<dbReference type="PROSITE" id="PS51682">
    <property type="entry name" value="SAM_OMT_I"/>
    <property type="match status" value="1"/>
</dbReference>
<evidence type="ECO:0000313" key="5">
    <source>
        <dbReference type="Proteomes" id="UP000602284"/>
    </source>
</evidence>
<evidence type="ECO:0000313" key="4">
    <source>
        <dbReference type="EMBL" id="MBL0388310.1"/>
    </source>
</evidence>
<keyword evidence="2" id="KW-0808">Transferase</keyword>
<evidence type="ECO:0000256" key="3">
    <source>
        <dbReference type="ARBA" id="ARBA00022691"/>
    </source>
</evidence>
<dbReference type="Pfam" id="PF01596">
    <property type="entry name" value="Methyltransf_3"/>
    <property type="match status" value="1"/>
</dbReference>
<dbReference type="InterPro" id="IPR002935">
    <property type="entry name" value="SAM_O-MeTrfase"/>
</dbReference>
<proteinExistence type="predicted"/>
<dbReference type="Proteomes" id="UP000602284">
    <property type="component" value="Unassembled WGS sequence"/>
</dbReference>
<dbReference type="PANTHER" id="PTHR10509:SF14">
    <property type="entry name" value="CAFFEOYL-COA O-METHYLTRANSFERASE 3-RELATED"/>
    <property type="match status" value="1"/>
</dbReference>
<dbReference type="RefSeq" id="WP_201637116.1">
    <property type="nucleotide sequence ID" value="NZ_JAEQNB010000005.1"/>
</dbReference>
<dbReference type="SUPFAM" id="SSF53335">
    <property type="entry name" value="S-adenosyl-L-methionine-dependent methyltransferases"/>
    <property type="match status" value="1"/>
</dbReference>